<dbReference type="Proteomes" id="UP000002729">
    <property type="component" value="Unassembled WGS sequence"/>
</dbReference>
<proteinExistence type="predicted"/>
<evidence type="ECO:0000313" key="3">
    <source>
        <dbReference type="Proteomes" id="UP000002729"/>
    </source>
</evidence>
<dbReference type="AlphaFoldDB" id="F0YKW6"/>
<keyword evidence="3" id="KW-1185">Reference proteome</keyword>
<gene>
    <name evidence="2" type="ORF">AURANDRAFT_67363</name>
</gene>
<evidence type="ECO:0000256" key="1">
    <source>
        <dbReference type="SAM" id="MobiDB-lite"/>
    </source>
</evidence>
<feature type="region of interest" description="Disordered" evidence="1">
    <location>
        <begin position="164"/>
        <end position="249"/>
    </location>
</feature>
<accession>F0YKW6</accession>
<dbReference type="KEGG" id="aaf:AURANDRAFT_67363"/>
<dbReference type="InParanoid" id="F0YKW6"/>
<protein>
    <submittedName>
        <fullName evidence="2">Uncharacterized protein</fullName>
    </submittedName>
</protein>
<reference evidence="2 3" key="1">
    <citation type="journal article" date="2011" name="Proc. Natl. Acad. Sci. U.S.A.">
        <title>Niche of harmful alga Aureococcus anophagefferens revealed through ecogenomics.</title>
        <authorList>
            <person name="Gobler C.J."/>
            <person name="Berry D.L."/>
            <person name="Dyhrman S.T."/>
            <person name="Wilhelm S.W."/>
            <person name="Salamov A."/>
            <person name="Lobanov A.V."/>
            <person name="Zhang Y."/>
            <person name="Collier J.L."/>
            <person name="Wurch L.L."/>
            <person name="Kustka A.B."/>
            <person name="Dill B.D."/>
            <person name="Shah M."/>
            <person name="VerBerkmoes N.C."/>
            <person name="Kuo A."/>
            <person name="Terry A."/>
            <person name="Pangilinan J."/>
            <person name="Lindquist E.A."/>
            <person name="Lucas S."/>
            <person name="Paulsen I.T."/>
            <person name="Hattenrath-Lehmann T.K."/>
            <person name="Talmage S.C."/>
            <person name="Walker E.A."/>
            <person name="Koch F."/>
            <person name="Burson A.M."/>
            <person name="Marcoval M.A."/>
            <person name="Tang Y.Z."/>
            <person name="Lecleir G.R."/>
            <person name="Coyne K.J."/>
            <person name="Berg G.M."/>
            <person name="Bertrand E.M."/>
            <person name="Saito M.A."/>
            <person name="Gladyshev V.N."/>
            <person name="Grigoriev I.V."/>
        </authorList>
    </citation>
    <scope>NUCLEOTIDE SEQUENCE [LARGE SCALE GENOMIC DNA]</scope>
    <source>
        <strain evidence="3">CCMP 1984</strain>
    </source>
</reference>
<dbReference type="RefSeq" id="XP_009041101.1">
    <property type="nucleotide sequence ID" value="XM_009042853.1"/>
</dbReference>
<name>F0YKW6_AURAN</name>
<organism evidence="3">
    <name type="scientific">Aureococcus anophagefferens</name>
    <name type="common">Harmful bloom alga</name>
    <dbReference type="NCBI Taxonomy" id="44056"/>
    <lineage>
        <taxon>Eukaryota</taxon>
        <taxon>Sar</taxon>
        <taxon>Stramenopiles</taxon>
        <taxon>Ochrophyta</taxon>
        <taxon>Pelagophyceae</taxon>
        <taxon>Pelagomonadales</taxon>
        <taxon>Pelagomonadaceae</taxon>
        <taxon>Aureococcus</taxon>
    </lineage>
</organism>
<sequence length="249" mass="27749">MALRIPTSIKFGPFAYSRVAYDTFRLAQETARSAFVYAMTSFVQDLDPLLSITCIAGEQRVLIISNTNNESARNFAKGDVSYSFQTHSIESLFLQLCFVDGKLYNSTMRNKHGMKCYVKLYLLALWRVSHELDLRIPCSWMKRHANIPDKAAIVRQAAIKEGKDNILPRGSKSRRTSLPYQGSKRTSPRRETSKGTPLGVFFGKNPAPPGARAHEPQYQGCSPEILEPTRSPGLASAGIRLRGPLPRAA</sequence>
<dbReference type="EMBL" id="GL833154">
    <property type="protein sequence ID" value="EGB04250.1"/>
    <property type="molecule type" value="Genomic_DNA"/>
</dbReference>
<evidence type="ECO:0000313" key="2">
    <source>
        <dbReference type="EMBL" id="EGB04250.1"/>
    </source>
</evidence>
<dbReference type="GeneID" id="20226211"/>
<feature type="compositionally biased region" description="Polar residues" evidence="1">
    <location>
        <begin position="176"/>
        <end position="185"/>
    </location>
</feature>